<feature type="region of interest" description="Disordered" evidence="1">
    <location>
        <begin position="433"/>
        <end position="454"/>
    </location>
</feature>
<name>A0A836BX12_9CHLO</name>
<evidence type="ECO:0000313" key="3">
    <source>
        <dbReference type="Proteomes" id="UP000612055"/>
    </source>
</evidence>
<comment type="caution">
    <text evidence="2">The sequence shown here is derived from an EMBL/GenBank/DDBJ whole genome shotgun (WGS) entry which is preliminary data.</text>
</comment>
<keyword evidence="3" id="KW-1185">Reference proteome</keyword>
<dbReference type="EMBL" id="JAEHOE010000046">
    <property type="protein sequence ID" value="KAG2492236.1"/>
    <property type="molecule type" value="Genomic_DNA"/>
</dbReference>
<organism evidence="2 3">
    <name type="scientific">Edaphochlamys debaryana</name>
    <dbReference type="NCBI Taxonomy" id="47281"/>
    <lineage>
        <taxon>Eukaryota</taxon>
        <taxon>Viridiplantae</taxon>
        <taxon>Chlorophyta</taxon>
        <taxon>core chlorophytes</taxon>
        <taxon>Chlorophyceae</taxon>
        <taxon>CS clade</taxon>
        <taxon>Chlamydomonadales</taxon>
        <taxon>Chlamydomonadales incertae sedis</taxon>
        <taxon>Edaphochlamys</taxon>
    </lineage>
</organism>
<accession>A0A836BX12</accession>
<sequence>MPSRKDRRRAGRRAPAAQHYTAQEVELIATLAEALICGDDAAEGDDMSSMEACLQALLFGKPGHPLRAKAPEAAASSEIPLVAALRQYATLVRTSADAAQAGAGCSRPGLQGPFRRRGSLQTAVLNLIRKTSSSKTPAGTALRLLRFVRGMLAAQPLHALSHQLAAAAAALEPCGDGAGGGPGGADVDAAAVQQGRTALGCFLESALMFYELLLRDSNMYDDLSRTSLAAEVAAERAAGVEELARGLAESGVLEHAARVLLLLQARGPQAVRPREGAEPTLAWEVLELLHWLAGCSSQRREEWWRLAAGALAYGGDFLQDDEYGTDAQAVACELCQLVAEPLHQLWPDGRMDLNALSAEPPAEVAAALAGGLPQALMALVGGAGTGTLSAGSQCVASELLETCDTQFLTPLLAYGDPEWAAAFFAALGSAEGDELEQAQAPPPPSAQAAGGVVGAAAEAPQRCGGVFPTRLGATEPPPLQQLKRVVAQAVELWGLPPAP</sequence>
<evidence type="ECO:0000256" key="1">
    <source>
        <dbReference type="SAM" id="MobiDB-lite"/>
    </source>
</evidence>
<dbReference type="Proteomes" id="UP000612055">
    <property type="component" value="Unassembled WGS sequence"/>
</dbReference>
<evidence type="ECO:0000313" key="2">
    <source>
        <dbReference type="EMBL" id="KAG2492236.1"/>
    </source>
</evidence>
<gene>
    <name evidence="2" type="ORF">HYH03_009480</name>
</gene>
<protein>
    <submittedName>
        <fullName evidence="2">Uncharacterized protein</fullName>
    </submittedName>
</protein>
<dbReference type="AlphaFoldDB" id="A0A836BX12"/>
<reference evidence="2" key="1">
    <citation type="journal article" date="2020" name="bioRxiv">
        <title>Comparative genomics of Chlamydomonas.</title>
        <authorList>
            <person name="Craig R.J."/>
            <person name="Hasan A.R."/>
            <person name="Ness R.W."/>
            <person name="Keightley P.D."/>
        </authorList>
    </citation>
    <scope>NUCLEOTIDE SEQUENCE</scope>
    <source>
        <strain evidence="2">CCAP 11/70</strain>
    </source>
</reference>
<proteinExistence type="predicted"/>